<dbReference type="Proteomes" id="UP000183832">
    <property type="component" value="Unassembled WGS sequence"/>
</dbReference>
<reference evidence="3 4" key="1">
    <citation type="submission" date="2015-04" db="EMBL/GenBank/DDBJ databases">
        <authorList>
            <person name="Syromyatnikov M.Y."/>
            <person name="Popov V.N."/>
        </authorList>
    </citation>
    <scope>NUCLEOTIDE SEQUENCE [LARGE SCALE GENOMIC DNA]</scope>
</reference>
<dbReference type="AlphaFoldDB" id="A0A1J1I7S9"/>
<organism evidence="3 4">
    <name type="scientific">Clunio marinus</name>
    <dbReference type="NCBI Taxonomy" id="568069"/>
    <lineage>
        <taxon>Eukaryota</taxon>
        <taxon>Metazoa</taxon>
        <taxon>Ecdysozoa</taxon>
        <taxon>Arthropoda</taxon>
        <taxon>Hexapoda</taxon>
        <taxon>Insecta</taxon>
        <taxon>Pterygota</taxon>
        <taxon>Neoptera</taxon>
        <taxon>Endopterygota</taxon>
        <taxon>Diptera</taxon>
        <taxon>Nematocera</taxon>
        <taxon>Chironomoidea</taxon>
        <taxon>Chironomidae</taxon>
        <taxon>Clunio</taxon>
    </lineage>
</organism>
<keyword evidence="4" id="KW-1185">Reference proteome</keyword>
<feature type="transmembrane region" description="Helical" evidence="2">
    <location>
        <begin position="18"/>
        <end position="35"/>
    </location>
</feature>
<name>A0A1J1I7S9_9DIPT</name>
<sequence length="110" mass="12578">MSQVILNKLSMFVLSEDIFSLIIVYLCCYCIKNALARRKIKGKKRNPEGNLGRDGRRKQRRKKPKPELNVVKNVSNSKQHNITLIYLNPSNKIRIAATESCNRNGNTFSA</sequence>
<evidence type="ECO:0000313" key="3">
    <source>
        <dbReference type="EMBL" id="CRK96320.1"/>
    </source>
</evidence>
<feature type="region of interest" description="Disordered" evidence="1">
    <location>
        <begin position="42"/>
        <end position="69"/>
    </location>
</feature>
<evidence type="ECO:0000256" key="2">
    <source>
        <dbReference type="SAM" id="Phobius"/>
    </source>
</evidence>
<protein>
    <submittedName>
        <fullName evidence="3">CLUMA_CG009739, isoform A</fullName>
    </submittedName>
</protein>
<proteinExistence type="predicted"/>
<keyword evidence="2" id="KW-0812">Transmembrane</keyword>
<evidence type="ECO:0000256" key="1">
    <source>
        <dbReference type="SAM" id="MobiDB-lite"/>
    </source>
</evidence>
<dbReference type="EMBL" id="CVRI01000043">
    <property type="protein sequence ID" value="CRK96320.1"/>
    <property type="molecule type" value="Genomic_DNA"/>
</dbReference>
<feature type="compositionally biased region" description="Basic residues" evidence="1">
    <location>
        <begin position="55"/>
        <end position="64"/>
    </location>
</feature>
<keyword evidence="2" id="KW-1133">Transmembrane helix</keyword>
<feature type="compositionally biased region" description="Basic and acidic residues" evidence="1">
    <location>
        <begin position="45"/>
        <end position="54"/>
    </location>
</feature>
<gene>
    <name evidence="3" type="ORF">CLUMA_CG009739</name>
</gene>
<evidence type="ECO:0000313" key="4">
    <source>
        <dbReference type="Proteomes" id="UP000183832"/>
    </source>
</evidence>
<keyword evidence="2" id="KW-0472">Membrane</keyword>
<accession>A0A1J1I7S9</accession>